<dbReference type="PROSITE" id="PS51405">
    <property type="entry name" value="HEME_HALOPEROXIDASE"/>
    <property type="match status" value="1"/>
</dbReference>
<dbReference type="OrthoDB" id="407298at2759"/>
<sequence length="436" mass="46937">MAERGELSPEDAAKFFAARSEGEDFVKRDMDAHLTAEKRDEFAAQEQFYKRQIETRDLPFGGGLLGGVLQPFLGPLIGLAVPTPQDFGLKEIPGDDGLHPYIAPKKTDVRGMCPTLNTMANHGFISRNGITTFAEAANACQITLGFAYDTCTFLSALGLLSGGDLPSGKYSIGGADSRVPNTLGPSLGISRHGFFEVDNSISRSDAFFGNQADFRLDRFNRLVGIANKYNGEFGNTAFAEERVLVYNEAKNNNPEFDAGIRWLGVTTAERVFIFRALPNGTHPELADFRNVGPFYLNETFPREWFRRATPYTLASTGSDIAALLASSSEVTTPGQNQGQNNFVPLGIDLSNVSPNTATCFLASAVFDETPGFITPALAQHADIVNGFLAGAVKPFFAPFACPILSQDTKPGPNAGNPTAPGVSTTCNVLRNGKYTC</sequence>
<keyword evidence="10" id="KW-1185">Reference proteome</keyword>
<evidence type="ECO:0000256" key="2">
    <source>
        <dbReference type="ARBA" id="ARBA00022559"/>
    </source>
</evidence>
<keyword evidence="5" id="KW-0560">Oxidoreductase</keyword>
<organism evidence="9 10">
    <name type="scientific">Gomphillus americanus</name>
    <dbReference type="NCBI Taxonomy" id="1940652"/>
    <lineage>
        <taxon>Eukaryota</taxon>
        <taxon>Fungi</taxon>
        <taxon>Dikarya</taxon>
        <taxon>Ascomycota</taxon>
        <taxon>Pezizomycotina</taxon>
        <taxon>Lecanoromycetes</taxon>
        <taxon>OSLEUM clade</taxon>
        <taxon>Ostropomycetidae</taxon>
        <taxon>Ostropales</taxon>
        <taxon>Graphidaceae</taxon>
        <taxon>Gomphilloideae</taxon>
        <taxon>Gomphillus</taxon>
    </lineage>
</organism>
<comment type="caution">
    <text evidence="9">The sequence shown here is derived from an EMBL/GenBank/DDBJ whole genome shotgun (WGS) entry which is preliminary data.</text>
</comment>
<dbReference type="InterPro" id="IPR000028">
    <property type="entry name" value="Chloroperoxidase"/>
</dbReference>
<evidence type="ECO:0000256" key="5">
    <source>
        <dbReference type="ARBA" id="ARBA00023002"/>
    </source>
</evidence>
<dbReference type="Pfam" id="PF01328">
    <property type="entry name" value="Peroxidase_2"/>
    <property type="match status" value="1"/>
</dbReference>
<name>A0A8H3ESB3_9LECA</name>
<dbReference type="EMBL" id="CAJPDQ010000006">
    <property type="protein sequence ID" value="CAF9910755.1"/>
    <property type="molecule type" value="Genomic_DNA"/>
</dbReference>
<dbReference type="PANTHER" id="PTHR33577:SF15">
    <property type="entry name" value="HEME HALOPEROXIDASE FAMILY PROFILE DOMAIN-CONTAINING PROTEIN"/>
    <property type="match status" value="1"/>
</dbReference>
<gene>
    <name evidence="9" type="ORF">GOMPHAMPRED_007167</name>
</gene>
<comment type="cofactor">
    <cofactor evidence="1">
        <name>heme b</name>
        <dbReference type="ChEBI" id="CHEBI:60344"/>
    </cofactor>
</comment>
<dbReference type="InterPro" id="IPR036851">
    <property type="entry name" value="Chloroperoxidase-like_sf"/>
</dbReference>
<evidence type="ECO:0000256" key="7">
    <source>
        <dbReference type="ARBA" id="ARBA00025795"/>
    </source>
</evidence>
<dbReference type="GO" id="GO:0046872">
    <property type="term" value="F:metal ion binding"/>
    <property type="evidence" value="ECO:0007669"/>
    <property type="project" value="UniProtKB-KW"/>
</dbReference>
<dbReference type="AlphaFoldDB" id="A0A8H3ESB3"/>
<evidence type="ECO:0000313" key="10">
    <source>
        <dbReference type="Proteomes" id="UP000664169"/>
    </source>
</evidence>
<dbReference type="Gene3D" id="1.10.489.10">
    <property type="entry name" value="Chloroperoxidase-like"/>
    <property type="match status" value="1"/>
</dbReference>
<dbReference type="SUPFAM" id="SSF47571">
    <property type="entry name" value="Cloroperoxidase"/>
    <property type="match status" value="1"/>
</dbReference>
<proteinExistence type="inferred from homology"/>
<dbReference type="GO" id="GO:0004601">
    <property type="term" value="F:peroxidase activity"/>
    <property type="evidence" value="ECO:0007669"/>
    <property type="project" value="UniProtKB-KW"/>
</dbReference>
<evidence type="ECO:0000313" key="9">
    <source>
        <dbReference type="EMBL" id="CAF9910755.1"/>
    </source>
</evidence>
<evidence type="ECO:0000259" key="8">
    <source>
        <dbReference type="PROSITE" id="PS51405"/>
    </source>
</evidence>
<evidence type="ECO:0000256" key="6">
    <source>
        <dbReference type="ARBA" id="ARBA00023004"/>
    </source>
</evidence>
<dbReference type="Proteomes" id="UP000664169">
    <property type="component" value="Unassembled WGS sequence"/>
</dbReference>
<reference evidence="9" key="1">
    <citation type="submission" date="2021-03" db="EMBL/GenBank/DDBJ databases">
        <authorList>
            <person name="Tagirdzhanova G."/>
        </authorList>
    </citation>
    <scope>NUCLEOTIDE SEQUENCE</scope>
</reference>
<evidence type="ECO:0000256" key="1">
    <source>
        <dbReference type="ARBA" id="ARBA00001970"/>
    </source>
</evidence>
<comment type="similarity">
    <text evidence="7">Belongs to the chloroperoxidase family.</text>
</comment>
<keyword evidence="2" id="KW-0575">Peroxidase</keyword>
<evidence type="ECO:0000256" key="4">
    <source>
        <dbReference type="ARBA" id="ARBA00022723"/>
    </source>
</evidence>
<protein>
    <recommendedName>
        <fullName evidence="8">Heme haloperoxidase family profile domain-containing protein</fullName>
    </recommendedName>
</protein>
<accession>A0A8H3ESB3</accession>
<dbReference type="PANTHER" id="PTHR33577">
    <property type="entry name" value="STERIGMATOCYSTIN BIOSYNTHESIS PEROXIDASE STCC-RELATED"/>
    <property type="match status" value="1"/>
</dbReference>
<feature type="domain" description="Heme haloperoxidase family profile" evidence="8">
    <location>
        <begin position="97"/>
        <end position="322"/>
    </location>
</feature>
<evidence type="ECO:0000256" key="3">
    <source>
        <dbReference type="ARBA" id="ARBA00022617"/>
    </source>
</evidence>
<keyword evidence="4" id="KW-0479">Metal-binding</keyword>
<keyword evidence="3" id="KW-0349">Heme</keyword>
<keyword evidence="6" id="KW-0408">Iron</keyword>